<protein>
    <submittedName>
        <fullName evidence="2">Uncharacterized protein</fullName>
    </submittedName>
</protein>
<evidence type="ECO:0000313" key="2">
    <source>
        <dbReference type="EMBL" id="KAG2375445.1"/>
    </source>
</evidence>
<evidence type="ECO:0000256" key="1">
    <source>
        <dbReference type="SAM" id="MobiDB-lite"/>
    </source>
</evidence>
<feature type="compositionally biased region" description="Basic and acidic residues" evidence="1">
    <location>
        <begin position="12"/>
        <end position="28"/>
    </location>
</feature>
<organism evidence="2 3">
    <name type="scientific">Phaseolus angularis</name>
    <name type="common">Azuki bean</name>
    <name type="synonym">Vigna angularis</name>
    <dbReference type="NCBI Taxonomy" id="3914"/>
    <lineage>
        <taxon>Eukaryota</taxon>
        <taxon>Viridiplantae</taxon>
        <taxon>Streptophyta</taxon>
        <taxon>Embryophyta</taxon>
        <taxon>Tracheophyta</taxon>
        <taxon>Spermatophyta</taxon>
        <taxon>Magnoliopsida</taxon>
        <taxon>eudicotyledons</taxon>
        <taxon>Gunneridae</taxon>
        <taxon>Pentapetalae</taxon>
        <taxon>rosids</taxon>
        <taxon>fabids</taxon>
        <taxon>Fabales</taxon>
        <taxon>Fabaceae</taxon>
        <taxon>Papilionoideae</taxon>
        <taxon>50 kb inversion clade</taxon>
        <taxon>NPAAA clade</taxon>
        <taxon>indigoferoid/millettioid clade</taxon>
        <taxon>Phaseoleae</taxon>
        <taxon>Vigna</taxon>
    </lineage>
</organism>
<evidence type="ECO:0000313" key="3">
    <source>
        <dbReference type="Proteomes" id="UP000743370"/>
    </source>
</evidence>
<gene>
    <name evidence="2" type="ORF">HKW66_Vig0164010</name>
</gene>
<dbReference type="AlphaFoldDB" id="A0A8T0JLA7"/>
<accession>A0A8T0JLA7</accession>
<name>A0A8T0JLA7_PHAAN</name>
<proteinExistence type="predicted"/>
<comment type="caution">
    <text evidence="2">The sequence shown here is derived from an EMBL/GenBank/DDBJ whole genome shotgun (WGS) entry which is preliminary data.</text>
</comment>
<sequence length="135" mass="15643">MAFKRNPCVGQSEREREKKKAEEKKEMKRINRRSGVVKVKNNNWRGLAAWSYCRAEGVKAFMKKLHLLRRDSGEAMESSGNKLHLLRRGNPARNMVSFILILLWEMENSGDFSDESKISPLFLFPFSTSSFPFSI</sequence>
<dbReference type="Proteomes" id="UP000743370">
    <property type="component" value="Unassembled WGS sequence"/>
</dbReference>
<feature type="region of interest" description="Disordered" evidence="1">
    <location>
        <begin position="1"/>
        <end position="28"/>
    </location>
</feature>
<dbReference type="EMBL" id="JABFOF010000010">
    <property type="protein sequence ID" value="KAG2375445.1"/>
    <property type="molecule type" value="Genomic_DNA"/>
</dbReference>
<reference evidence="2 3" key="1">
    <citation type="submission" date="2020-05" db="EMBL/GenBank/DDBJ databases">
        <title>Vigna angularis (adzuki bean) Var. LongXiaoDou No. 4 denovo assembly.</title>
        <authorList>
            <person name="Xiang H."/>
        </authorList>
    </citation>
    <scope>NUCLEOTIDE SEQUENCE [LARGE SCALE GENOMIC DNA]</scope>
    <source>
        <tissue evidence="2">Leaf</tissue>
    </source>
</reference>